<accession>A0A1G4JWI2</accession>
<protein>
    <submittedName>
        <fullName evidence="3">LAMI_0F02520g1_1</fullName>
    </submittedName>
</protein>
<dbReference type="Gene3D" id="1.20.58.2230">
    <property type="entry name" value="Retrograde transport protein Dsl1, N-terminal domain"/>
    <property type="match status" value="1"/>
</dbReference>
<feature type="domain" description="Retrograde transport protein Dsl1 C-terminal" evidence="2">
    <location>
        <begin position="534"/>
        <end position="723"/>
    </location>
</feature>
<organism evidence="3 4">
    <name type="scientific">Lachancea mirantina</name>
    <dbReference type="NCBI Taxonomy" id="1230905"/>
    <lineage>
        <taxon>Eukaryota</taxon>
        <taxon>Fungi</taxon>
        <taxon>Dikarya</taxon>
        <taxon>Ascomycota</taxon>
        <taxon>Saccharomycotina</taxon>
        <taxon>Saccharomycetes</taxon>
        <taxon>Saccharomycetales</taxon>
        <taxon>Saccharomycetaceae</taxon>
        <taxon>Lachancea</taxon>
    </lineage>
</organism>
<dbReference type="InterPro" id="IPR021876">
    <property type="entry name" value="Dsl1_C"/>
</dbReference>
<dbReference type="Pfam" id="PF11989">
    <property type="entry name" value="Dsl1_C"/>
    <property type="match status" value="1"/>
</dbReference>
<dbReference type="STRING" id="1230905.A0A1G4JWI2"/>
<keyword evidence="4" id="KW-1185">Reference proteome</keyword>
<dbReference type="Gene3D" id="1.10.287.3290">
    <property type="match status" value="1"/>
</dbReference>
<dbReference type="Proteomes" id="UP000191024">
    <property type="component" value="Chromosome F"/>
</dbReference>
<dbReference type="GO" id="GO:1990423">
    <property type="term" value="C:RZZ complex"/>
    <property type="evidence" value="ECO:0007669"/>
    <property type="project" value="TreeGrafter"/>
</dbReference>
<evidence type="ECO:0000259" key="1">
    <source>
        <dbReference type="Pfam" id="PF11988"/>
    </source>
</evidence>
<name>A0A1G4JWI2_9SACH</name>
<dbReference type="OrthoDB" id="534815at2759"/>
<dbReference type="Pfam" id="PF11988">
    <property type="entry name" value="Dsl1_N"/>
    <property type="match status" value="1"/>
</dbReference>
<dbReference type="InterPro" id="IPR038442">
    <property type="entry name" value="Dsl1_N_sf"/>
</dbReference>
<evidence type="ECO:0000313" key="3">
    <source>
        <dbReference type="EMBL" id="SCU95454.1"/>
    </source>
</evidence>
<dbReference type="GO" id="GO:0007094">
    <property type="term" value="P:mitotic spindle assembly checkpoint signaling"/>
    <property type="evidence" value="ECO:0007669"/>
    <property type="project" value="TreeGrafter"/>
</dbReference>
<dbReference type="AlphaFoldDB" id="A0A1G4JWI2"/>
<dbReference type="Gene3D" id="1.10.357.150">
    <property type="match status" value="1"/>
</dbReference>
<evidence type="ECO:0000313" key="4">
    <source>
        <dbReference type="Proteomes" id="UP000191024"/>
    </source>
</evidence>
<dbReference type="EMBL" id="LT598467">
    <property type="protein sequence ID" value="SCU95454.1"/>
    <property type="molecule type" value="Genomic_DNA"/>
</dbReference>
<dbReference type="PANTHER" id="PTHR12205:SF0">
    <property type="entry name" value="CENTROMERE_KINETOCHORE PROTEIN ZW10 HOMOLOG"/>
    <property type="match status" value="1"/>
</dbReference>
<dbReference type="GO" id="GO:0006888">
    <property type="term" value="P:endoplasmic reticulum to Golgi vesicle-mediated transport"/>
    <property type="evidence" value="ECO:0007669"/>
    <property type="project" value="TreeGrafter"/>
</dbReference>
<feature type="domain" description="Retrograde transport protein Dsl1 N-terminal" evidence="1">
    <location>
        <begin position="25"/>
        <end position="364"/>
    </location>
</feature>
<sequence>MSGSNSIDHSRSPLGDGPFALGRIEIVKKSIKNDPNFALPRLVVDDRNADINALLKADVELTEKLHAYKELRIIGGLLKEFYVNLELWELESCFYSLRNIHQKLQKNILAGQSRQFKQSVNDSVDHLHFQLIERVRDALDGFWKFGKDSITFRSSFTTESGDNEILYNEISECVKSHLFEDAVLGSNSSCWFVSSIESIATKNVVIQELSAISDKYLKHEQTILFFKKFLFSSDIVLFLEGSCIISERRTRTIDLTLDSFQNLATFLSGIVSAKDADLILQSIGNLLVNEIIKFVRQEAAQLLIVSQQRQRLIDINAAMADLSLNTAVHWCYDRSKLDVLLADEKIIIDLKLDQILHDELLKLRAIFESDNWRLPMLVENRENKCLPESKPEQEQDDDLDDEWAWNDDEAEKDDKDHVKEDVDDGWGEEIALDLEIDPLPKNDAKYFQTKREAHSKNESLMITRMPQGFKQTLINFEKGCDALGRNQISATYHYKLQLLLTSFMAMCMCKYTEWWQLYNDITVVISECSPKINLFRLHELNERFVRTHIENMKITAQQLIFRQLNEFSSEENRPQWEFTKKKLLPFVQESVIPSLLRLVNGGNRLSEFLDFTYNECLIQKVLSWDVISEKNSENIAKLINIIAAGTSVKELRDNPQHEHLRERLVITGKVVNAHLTDIMTMFSDGDFYLFTTDEIIQWIVKLFADTGLRRECIDEIRDVREENRL</sequence>
<proteinExistence type="predicted"/>
<dbReference type="Gene3D" id="1.20.58.1440">
    <property type="match status" value="1"/>
</dbReference>
<dbReference type="PANTHER" id="PTHR12205">
    <property type="entry name" value="CENTROMERE/KINETOCHORE PROTEIN ZW10"/>
    <property type="match status" value="1"/>
</dbReference>
<dbReference type="GO" id="GO:0005737">
    <property type="term" value="C:cytoplasm"/>
    <property type="evidence" value="ECO:0007669"/>
    <property type="project" value="GOC"/>
</dbReference>
<gene>
    <name evidence="3" type="ORF">LAMI_0F02520G</name>
</gene>
<dbReference type="InterPro" id="IPR021875">
    <property type="entry name" value="Dsl1_N_dom"/>
</dbReference>
<dbReference type="InterPro" id="IPR046362">
    <property type="entry name" value="Zw10/DSL1_C_sf"/>
</dbReference>
<evidence type="ECO:0000259" key="2">
    <source>
        <dbReference type="Pfam" id="PF11989"/>
    </source>
</evidence>
<reference evidence="4" key="1">
    <citation type="submission" date="2016-03" db="EMBL/GenBank/DDBJ databases">
        <authorList>
            <person name="Devillers H."/>
        </authorList>
    </citation>
    <scope>NUCLEOTIDE SEQUENCE [LARGE SCALE GENOMIC DNA]</scope>
</reference>